<dbReference type="InterPro" id="IPR005467">
    <property type="entry name" value="His_kinase_dom"/>
</dbReference>
<dbReference type="PRINTS" id="PR00344">
    <property type="entry name" value="BCTRLSENSOR"/>
</dbReference>
<gene>
    <name evidence="14" type="ORF">SM611_16530</name>
</gene>
<evidence type="ECO:0000256" key="7">
    <source>
        <dbReference type="ARBA" id="ARBA00022777"/>
    </source>
</evidence>
<evidence type="ECO:0000256" key="9">
    <source>
        <dbReference type="ARBA" id="ARBA00023012"/>
    </source>
</evidence>
<dbReference type="SUPFAM" id="SSF55874">
    <property type="entry name" value="ATPase domain of HSP90 chaperone/DNA topoisomerase II/histidine kinase"/>
    <property type="match status" value="1"/>
</dbReference>
<dbReference type="CDD" id="cd00075">
    <property type="entry name" value="HATPase"/>
    <property type="match status" value="1"/>
</dbReference>
<evidence type="ECO:0000259" key="13">
    <source>
        <dbReference type="PROSITE" id="PS50885"/>
    </source>
</evidence>
<dbReference type="EC" id="2.7.13.3" evidence="3"/>
<dbReference type="Pfam" id="PF02518">
    <property type="entry name" value="HATPase_c"/>
    <property type="match status" value="1"/>
</dbReference>
<dbReference type="GO" id="GO:0016301">
    <property type="term" value="F:kinase activity"/>
    <property type="evidence" value="ECO:0007669"/>
    <property type="project" value="UniProtKB-KW"/>
</dbReference>
<evidence type="ECO:0000256" key="3">
    <source>
        <dbReference type="ARBA" id="ARBA00012438"/>
    </source>
</evidence>
<dbReference type="SMART" id="SM00387">
    <property type="entry name" value="HATPase_c"/>
    <property type="match status" value="1"/>
</dbReference>
<dbReference type="InterPro" id="IPR004358">
    <property type="entry name" value="Sig_transdc_His_kin-like_C"/>
</dbReference>
<dbReference type="InterPro" id="IPR036097">
    <property type="entry name" value="HisK_dim/P_sf"/>
</dbReference>
<dbReference type="PANTHER" id="PTHR45436">
    <property type="entry name" value="SENSOR HISTIDINE KINASE YKOH"/>
    <property type="match status" value="1"/>
</dbReference>
<evidence type="ECO:0000259" key="12">
    <source>
        <dbReference type="PROSITE" id="PS50109"/>
    </source>
</evidence>
<dbReference type="InterPro" id="IPR036890">
    <property type="entry name" value="HATPase_C_sf"/>
</dbReference>
<dbReference type="CDD" id="cd00082">
    <property type="entry name" value="HisKA"/>
    <property type="match status" value="1"/>
</dbReference>
<dbReference type="SUPFAM" id="SSF47384">
    <property type="entry name" value="Homodimeric domain of signal transducing histidine kinase"/>
    <property type="match status" value="1"/>
</dbReference>
<dbReference type="InterPro" id="IPR003660">
    <property type="entry name" value="HAMP_dom"/>
</dbReference>
<evidence type="ECO:0000256" key="8">
    <source>
        <dbReference type="ARBA" id="ARBA00022989"/>
    </source>
</evidence>
<dbReference type="RefSeq" id="WP_371950435.1">
    <property type="nucleotide sequence ID" value="NZ_JAXCEI010000006.1"/>
</dbReference>
<dbReference type="PANTHER" id="PTHR45436:SF5">
    <property type="entry name" value="SENSOR HISTIDINE KINASE TRCS"/>
    <property type="match status" value="1"/>
</dbReference>
<feature type="transmembrane region" description="Helical" evidence="11">
    <location>
        <begin position="20"/>
        <end position="47"/>
    </location>
</feature>
<dbReference type="Pfam" id="PF00512">
    <property type="entry name" value="HisKA"/>
    <property type="match status" value="1"/>
</dbReference>
<dbReference type="Proteomes" id="UP001569963">
    <property type="component" value="Unassembled WGS sequence"/>
</dbReference>
<keyword evidence="15" id="KW-1185">Reference proteome</keyword>
<dbReference type="SMART" id="SM00388">
    <property type="entry name" value="HisKA"/>
    <property type="match status" value="1"/>
</dbReference>
<keyword evidence="4" id="KW-0597">Phosphoprotein</keyword>
<evidence type="ECO:0000256" key="11">
    <source>
        <dbReference type="SAM" id="Phobius"/>
    </source>
</evidence>
<accession>A0ABV4QEY7</accession>
<comment type="catalytic activity">
    <reaction evidence="1">
        <text>ATP + protein L-histidine = ADP + protein N-phospho-L-histidine.</text>
        <dbReference type="EC" id="2.7.13.3"/>
    </reaction>
</comment>
<evidence type="ECO:0000313" key="15">
    <source>
        <dbReference type="Proteomes" id="UP001569963"/>
    </source>
</evidence>
<dbReference type="Gene3D" id="1.10.287.130">
    <property type="match status" value="1"/>
</dbReference>
<keyword evidence="8 11" id="KW-1133">Transmembrane helix</keyword>
<dbReference type="InterPro" id="IPR050428">
    <property type="entry name" value="TCS_sensor_his_kinase"/>
</dbReference>
<dbReference type="PROSITE" id="PS50109">
    <property type="entry name" value="HIS_KIN"/>
    <property type="match status" value="1"/>
</dbReference>
<keyword evidence="9" id="KW-0902">Two-component regulatory system</keyword>
<evidence type="ECO:0000256" key="5">
    <source>
        <dbReference type="ARBA" id="ARBA00022679"/>
    </source>
</evidence>
<comment type="subcellular location">
    <subcellularLocation>
        <location evidence="2">Cell membrane</location>
    </subcellularLocation>
</comment>
<proteinExistence type="predicted"/>
<reference evidence="14 15" key="1">
    <citation type="submission" date="2023-11" db="EMBL/GenBank/DDBJ databases">
        <title>Actinomadura monticuli sp. nov., isolated from volcanic ash.</title>
        <authorList>
            <person name="Lee S.D."/>
            <person name="Yang H."/>
            <person name="Kim I.S."/>
        </authorList>
    </citation>
    <scope>NUCLEOTIDE SEQUENCE [LARGE SCALE GENOMIC DNA]</scope>
    <source>
        <strain evidence="14 15">DLS-62</strain>
    </source>
</reference>
<protein>
    <recommendedName>
        <fullName evidence="3">histidine kinase</fullName>
        <ecNumber evidence="3">2.7.13.3</ecNumber>
    </recommendedName>
</protein>
<evidence type="ECO:0000256" key="6">
    <source>
        <dbReference type="ARBA" id="ARBA00022692"/>
    </source>
</evidence>
<keyword evidence="5" id="KW-0808">Transferase</keyword>
<evidence type="ECO:0000256" key="4">
    <source>
        <dbReference type="ARBA" id="ARBA00022553"/>
    </source>
</evidence>
<dbReference type="InterPro" id="IPR003661">
    <property type="entry name" value="HisK_dim/P_dom"/>
</dbReference>
<dbReference type="InterPro" id="IPR003594">
    <property type="entry name" value="HATPase_dom"/>
</dbReference>
<dbReference type="SMART" id="SM00304">
    <property type="entry name" value="HAMP"/>
    <property type="match status" value="1"/>
</dbReference>
<feature type="domain" description="HAMP" evidence="13">
    <location>
        <begin position="193"/>
        <end position="246"/>
    </location>
</feature>
<name>A0ABV4QEY7_9ACTN</name>
<comment type="caution">
    <text evidence="14">The sequence shown here is derived from an EMBL/GenBank/DDBJ whole genome shotgun (WGS) entry which is preliminary data.</text>
</comment>
<feature type="transmembrane region" description="Helical" evidence="11">
    <location>
        <begin position="167"/>
        <end position="192"/>
    </location>
</feature>
<feature type="domain" description="Histidine kinase" evidence="12">
    <location>
        <begin position="254"/>
        <end position="459"/>
    </location>
</feature>
<dbReference type="EMBL" id="JAXCEI010000006">
    <property type="protein sequence ID" value="MFA1540534.1"/>
    <property type="molecule type" value="Genomic_DNA"/>
</dbReference>
<keyword evidence="10 11" id="KW-0472">Membrane</keyword>
<sequence>MTTERRDRVRRWRNRLLFSVRGRATVLTAAVSALILVLVFVLVMLLARDWATNRVARKSERTAERIAFDVSTGAQRQALTVKPDEAPLVQVVSPDGTVEAASKAAEGRPAFAQPRLKRNVLLIDERACPASLDGCVWVFGLRLRTSPWGEGVMVMAASPLPTPLDVWLLPVGTAFILAVLLALITWWTWYTLGRALVPVDRLRAELADVGARGLDRRVTVPRTEGEMQALTETVNATLARLEEASNRERRFVSDASHDLRNPIAGLYMRLEVALDEPDDYPWKPMVRAAMADVQRLSDIVMDLLELSRLDARTPATVEPVDLAELARRELALSGGQVPIETRLEPGVVVAANTVRLGRVLANLLNNAERHAESRIRVTVARDDGEAVVEVLDDGSGVPEKSRERVFERFARLPESRDRDPHGTGLGLPIAREIAEIYGGSLRVADSPRGARFVLRLPLA</sequence>
<evidence type="ECO:0000256" key="2">
    <source>
        <dbReference type="ARBA" id="ARBA00004236"/>
    </source>
</evidence>
<keyword evidence="6 11" id="KW-0812">Transmembrane</keyword>
<dbReference type="PROSITE" id="PS50885">
    <property type="entry name" value="HAMP"/>
    <property type="match status" value="1"/>
</dbReference>
<organism evidence="14 15">
    <name type="scientific">Actinomadura monticuli</name>
    <dbReference type="NCBI Taxonomy" id="3097367"/>
    <lineage>
        <taxon>Bacteria</taxon>
        <taxon>Bacillati</taxon>
        <taxon>Actinomycetota</taxon>
        <taxon>Actinomycetes</taxon>
        <taxon>Streptosporangiales</taxon>
        <taxon>Thermomonosporaceae</taxon>
        <taxon>Actinomadura</taxon>
    </lineage>
</organism>
<keyword evidence="7 14" id="KW-0418">Kinase</keyword>
<evidence type="ECO:0000256" key="10">
    <source>
        <dbReference type="ARBA" id="ARBA00023136"/>
    </source>
</evidence>
<evidence type="ECO:0000313" key="14">
    <source>
        <dbReference type="EMBL" id="MFA1540534.1"/>
    </source>
</evidence>
<evidence type="ECO:0000256" key="1">
    <source>
        <dbReference type="ARBA" id="ARBA00000085"/>
    </source>
</evidence>
<dbReference type="Gene3D" id="3.30.565.10">
    <property type="entry name" value="Histidine kinase-like ATPase, C-terminal domain"/>
    <property type="match status" value="1"/>
</dbReference>